<evidence type="ECO:0000313" key="3">
    <source>
        <dbReference type="EMBL" id="TNV83965.1"/>
    </source>
</evidence>
<evidence type="ECO:0000313" key="4">
    <source>
        <dbReference type="Proteomes" id="UP000785679"/>
    </source>
</evidence>
<feature type="domain" description="Right handed beta helix" evidence="2">
    <location>
        <begin position="56"/>
        <end position="222"/>
    </location>
</feature>
<dbReference type="GO" id="GO:0006511">
    <property type="term" value="P:ubiquitin-dependent protein catabolic process"/>
    <property type="evidence" value="ECO:0007669"/>
    <property type="project" value="TreeGrafter"/>
</dbReference>
<evidence type="ECO:0000259" key="2">
    <source>
        <dbReference type="Pfam" id="PF13229"/>
    </source>
</evidence>
<organism evidence="3 4">
    <name type="scientific">Halteria grandinella</name>
    <dbReference type="NCBI Taxonomy" id="5974"/>
    <lineage>
        <taxon>Eukaryota</taxon>
        <taxon>Sar</taxon>
        <taxon>Alveolata</taxon>
        <taxon>Ciliophora</taxon>
        <taxon>Intramacronucleata</taxon>
        <taxon>Spirotrichea</taxon>
        <taxon>Stichotrichia</taxon>
        <taxon>Sporadotrichida</taxon>
        <taxon>Halteriidae</taxon>
        <taxon>Halteria</taxon>
    </lineage>
</organism>
<evidence type="ECO:0000256" key="1">
    <source>
        <dbReference type="ARBA" id="ARBA00022737"/>
    </source>
</evidence>
<reference evidence="3" key="1">
    <citation type="submission" date="2019-06" db="EMBL/GenBank/DDBJ databases">
        <authorList>
            <person name="Zheng W."/>
        </authorList>
    </citation>
    <scope>NUCLEOTIDE SEQUENCE</scope>
    <source>
        <strain evidence="3">QDHG01</strain>
    </source>
</reference>
<proteinExistence type="predicted"/>
<dbReference type="PANTHER" id="PTHR22990">
    <property type="entry name" value="F-BOX ONLY PROTEIN"/>
    <property type="match status" value="1"/>
</dbReference>
<dbReference type="OrthoDB" id="427974at2759"/>
<protein>
    <recommendedName>
        <fullName evidence="2">Right handed beta helix domain-containing protein</fullName>
    </recommendedName>
</protein>
<gene>
    <name evidence="3" type="ORF">FGO68_gene7760</name>
</gene>
<dbReference type="SMART" id="SM00710">
    <property type="entry name" value="PbH1"/>
    <property type="match status" value="9"/>
</dbReference>
<feature type="domain" description="Right handed beta helix" evidence="2">
    <location>
        <begin position="263"/>
        <end position="403"/>
    </location>
</feature>
<comment type="caution">
    <text evidence="3">The sequence shown here is derived from an EMBL/GenBank/DDBJ whole genome shotgun (WGS) entry which is preliminary data.</text>
</comment>
<dbReference type="Gene3D" id="2.160.20.10">
    <property type="entry name" value="Single-stranded right-handed beta-helix, Pectin lyase-like"/>
    <property type="match status" value="2"/>
</dbReference>
<dbReference type="Proteomes" id="UP000785679">
    <property type="component" value="Unassembled WGS sequence"/>
</dbReference>
<dbReference type="InterPro" id="IPR006626">
    <property type="entry name" value="PbH1"/>
</dbReference>
<dbReference type="Pfam" id="PF13229">
    <property type="entry name" value="Beta_helix"/>
    <property type="match status" value="2"/>
</dbReference>
<keyword evidence="4" id="KW-1185">Reference proteome</keyword>
<dbReference type="InterPro" id="IPR039448">
    <property type="entry name" value="Beta_helix"/>
</dbReference>
<accession>A0A8J8P145</accession>
<dbReference type="SUPFAM" id="SSF51126">
    <property type="entry name" value="Pectin lyase-like"/>
    <property type="match status" value="2"/>
</dbReference>
<sequence>MIHHGSLLIRDCLFTLRSLPKDLTRKVPCLVALPKTHLCIINSEFVGCSGNLTAAIVSINATSCVISASRFQRFRGGAIYSIGHGGDPARGKKPSEFLIQDCSISDCMLMGVYLQGYGAKQVVLRLKIYHILGIGIRVHKGNRSKIKGCDIVKCRTGIELLSGDPYVCFNTIKQSQESGIVTIAKNGLRCDGLFRYNNIIQNKDHGILIAGENNHSRFEKNFSISSNRLSGIKLIEGATAILKANHIFGNFNQGILLTETTSAYIEQNDIYKNFKANIAFGGEGSSDTVILRNRIHDSRAEGIFIIESGFSWIHANEIYGNNDGIVMFDSSPLLLANDITENSRSGVVAGGCSFPRIERNLIAHNIMTGLFFRDEARTKCFNNKVRRIGNQICQYYQEQYLTITTKSPRERWTGRSFR</sequence>
<dbReference type="PANTHER" id="PTHR22990:SF15">
    <property type="entry name" value="F-BOX ONLY PROTEIN 10"/>
    <property type="match status" value="1"/>
</dbReference>
<dbReference type="InterPro" id="IPR051550">
    <property type="entry name" value="SCF-Subunits/Alg-Epimerases"/>
</dbReference>
<dbReference type="AlphaFoldDB" id="A0A8J8P145"/>
<name>A0A8J8P145_HALGN</name>
<dbReference type="EMBL" id="RRYP01003268">
    <property type="protein sequence ID" value="TNV83965.1"/>
    <property type="molecule type" value="Genomic_DNA"/>
</dbReference>
<dbReference type="InterPro" id="IPR011050">
    <property type="entry name" value="Pectin_lyase_fold/virulence"/>
</dbReference>
<keyword evidence="1" id="KW-0677">Repeat</keyword>
<dbReference type="InterPro" id="IPR012334">
    <property type="entry name" value="Pectin_lyas_fold"/>
</dbReference>